<keyword evidence="3" id="KW-1185">Reference proteome</keyword>
<dbReference type="AlphaFoldDB" id="A0AA36MMV2"/>
<name>A0AA36MMV2_9DINO</name>
<feature type="compositionally biased region" description="Basic and acidic residues" evidence="1">
    <location>
        <begin position="86"/>
        <end position="100"/>
    </location>
</feature>
<accession>A0AA36MMV2</accession>
<feature type="compositionally biased region" description="Basic residues" evidence="1">
    <location>
        <begin position="75"/>
        <end position="85"/>
    </location>
</feature>
<feature type="non-terminal residue" evidence="2">
    <location>
        <position position="1"/>
    </location>
</feature>
<gene>
    <name evidence="2" type="ORF">EVOR1521_LOCUS6480</name>
</gene>
<reference evidence="2" key="1">
    <citation type="submission" date="2023-08" db="EMBL/GenBank/DDBJ databases">
        <authorList>
            <person name="Chen Y."/>
            <person name="Shah S."/>
            <person name="Dougan E. K."/>
            <person name="Thang M."/>
            <person name="Chan C."/>
        </authorList>
    </citation>
    <scope>NUCLEOTIDE SEQUENCE</scope>
</reference>
<evidence type="ECO:0000313" key="3">
    <source>
        <dbReference type="Proteomes" id="UP001178507"/>
    </source>
</evidence>
<comment type="caution">
    <text evidence="2">The sequence shown here is derived from an EMBL/GenBank/DDBJ whole genome shotgun (WGS) entry which is preliminary data.</text>
</comment>
<feature type="region of interest" description="Disordered" evidence="1">
    <location>
        <begin position="46"/>
        <end position="123"/>
    </location>
</feature>
<dbReference type="Proteomes" id="UP001178507">
    <property type="component" value="Unassembled WGS sequence"/>
</dbReference>
<proteinExistence type="predicted"/>
<evidence type="ECO:0000256" key="1">
    <source>
        <dbReference type="SAM" id="MobiDB-lite"/>
    </source>
</evidence>
<feature type="compositionally biased region" description="Basic and acidic residues" evidence="1">
    <location>
        <begin position="60"/>
        <end position="74"/>
    </location>
</feature>
<organism evidence="2 3">
    <name type="scientific">Effrenium voratum</name>
    <dbReference type="NCBI Taxonomy" id="2562239"/>
    <lineage>
        <taxon>Eukaryota</taxon>
        <taxon>Sar</taxon>
        <taxon>Alveolata</taxon>
        <taxon>Dinophyceae</taxon>
        <taxon>Suessiales</taxon>
        <taxon>Symbiodiniaceae</taxon>
        <taxon>Effrenium</taxon>
    </lineage>
</organism>
<dbReference type="EMBL" id="CAUJNA010000486">
    <property type="protein sequence ID" value="CAJ1377761.1"/>
    <property type="molecule type" value="Genomic_DNA"/>
</dbReference>
<protein>
    <submittedName>
        <fullName evidence="2">Uncharacterized protein</fullName>
    </submittedName>
</protein>
<sequence length="123" mass="14276">ALSDEMAQALLLVSDTPLALEERQSHAVSWRRMWQQLMLASLAATAGPCPGRWRTRRPGRLADHAHHADHADRANRRRWRTRRPGRLADHAHHADHADRANRRHPKPRRMSRMQLAASERTRK</sequence>
<feature type="compositionally biased region" description="Basic residues" evidence="1">
    <location>
        <begin position="101"/>
        <end position="111"/>
    </location>
</feature>
<evidence type="ECO:0000313" key="2">
    <source>
        <dbReference type="EMBL" id="CAJ1377761.1"/>
    </source>
</evidence>